<evidence type="ECO:0000256" key="9">
    <source>
        <dbReference type="SAM" id="Phobius"/>
    </source>
</evidence>
<keyword evidence="9" id="KW-0812">Transmembrane</keyword>
<organism evidence="11 12">
    <name type="scientific">Spiroplasma helicoides</name>
    <dbReference type="NCBI Taxonomy" id="216938"/>
    <lineage>
        <taxon>Bacteria</taxon>
        <taxon>Bacillati</taxon>
        <taxon>Mycoplasmatota</taxon>
        <taxon>Mollicutes</taxon>
        <taxon>Entomoplasmatales</taxon>
        <taxon>Spiroplasmataceae</taxon>
        <taxon>Spiroplasma</taxon>
    </lineage>
</organism>
<evidence type="ECO:0000313" key="11">
    <source>
        <dbReference type="EMBL" id="AOG61027.1"/>
    </source>
</evidence>
<reference evidence="11 12" key="1">
    <citation type="submission" date="2016-08" db="EMBL/GenBank/DDBJ databases">
        <title>Complete genome sequence of Spiroplasma helicoides TABS-2 (DSM 22551).</title>
        <authorList>
            <person name="Shen W.-Y."/>
            <person name="Lo W.-S."/>
            <person name="Lai Y.-C."/>
            <person name="Kuo C.-H."/>
        </authorList>
    </citation>
    <scope>NUCLEOTIDE SEQUENCE [LARGE SCALE GENOMIC DNA]</scope>
    <source>
        <strain evidence="11 12">TABS-2</strain>
    </source>
</reference>
<gene>
    <name evidence="11" type="primary">pepA</name>
    <name evidence="11" type="ORF">SHELI_v1c10800</name>
</gene>
<evidence type="ECO:0000259" key="10">
    <source>
        <dbReference type="Pfam" id="PF00883"/>
    </source>
</evidence>
<keyword evidence="9" id="KW-1133">Transmembrane helix</keyword>
<evidence type="ECO:0000256" key="8">
    <source>
        <dbReference type="ARBA" id="ARBA00050061"/>
    </source>
</evidence>
<dbReference type="EMBL" id="CP017015">
    <property type="protein sequence ID" value="AOG61027.1"/>
    <property type="molecule type" value="Genomic_DNA"/>
</dbReference>
<dbReference type="KEGG" id="shj:SHELI_v1c10800"/>
<dbReference type="Pfam" id="PF00883">
    <property type="entry name" value="Peptidase_M17"/>
    <property type="match status" value="1"/>
</dbReference>
<sequence>MITKNTKSFDLTLKAFSKKQEVGPMVIKEDQTTTLISEDKTLYFCLDSKIKINKLKSVISKFVNTNKYDLNIDIDSFVNLFENKKEVFQTIVETLMFENHQPYNLKEKECIKESYNLLFGSDYDELYENSLIKMEYLNFARDLQDMPPNLATSVDVADIIVNKAKDIPNINIKVYGKKEAQDYGMGLFLAVNAGSYVDPRIVVLEYVGESNAKRTALVGKGITFDSGGYNLKNSQELQNMKFDMSGAAIVCSTVMALAKANAKCNIVAVAMLTDNRIGGHATLSESVFKSMNGKTVEITDTDAEGRLVLADGITFAIRELKAERVVTIATLTLVIFLAFGIWHTGVFSTCDSFYKTFETASKKAGEMSWRLPLLEEHYEVMECSNIADVANCEISKALGGKLCTPTAFLNAFAEEKPYIHLDIANTADFEGRGKAPMLRTLFELFKNESGVENEVN</sequence>
<dbReference type="Proteomes" id="UP000094378">
    <property type="component" value="Chromosome"/>
</dbReference>
<proteinExistence type="inferred from homology"/>
<dbReference type="AlphaFoldDB" id="A0A1B3SM84"/>
<dbReference type="CDD" id="cd00433">
    <property type="entry name" value="Peptidase_M17"/>
    <property type="match status" value="1"/>
</dbReference>
<comment type="similarity">
    <text evidence="1">Belongs to the peptidase M17 family.</text>
</comment>
<dbReference type="GO" id="GO:0030145">
    <property type="term" value="F:manganese ion binding"/>
    <property type="evidence" value="ECO:0007669"/>
    <property type="project" value="InterPro"/>
</dbReference>
<dbReference type="Gene3D" id="3.40.630.10">
    <property type="entry name" value="Zn peptidases"/>
    <property type="match status" value="1"/>
</dbReference>
<dbReference type="PANTHER" id="PTHR11963:SF23">
    <property type="entry name" value="CYTOSOL AMINOPEPTIDASE"/>
    <property type="match status" value="1"/>
</dbReference>
<keyword evidence="3" id="KW-0645">Protease</keyword>
<keyword evidence="2 11" id="KW-0031">Aminopeptidase</keyword>
<dbReference type="RefSeq" id="WP_069117428.1">
    <property type="nucleotide sequence ID" value="NZ_CP017015.1"/>
</dbReference>
<evidence type="ECO:0000256" key="1">
    <source>
        <dbReference type="ARBA" id="ARBA00009528"/>
    </source>
</evidence>
<accession>A0A1B3SM84</accession>
<dbReference type="OrthoDB" id="9809354at2"/>
<dbReference type="InterPro" id="IPR011356">
    <property type="entry name" value="Leucine_aapep/pepB"/>
</dbReference>
<dbReference type="PRINTS" id="PR00481">
    <property type="entry name" value="LAMNOPPTDASE"/>
</dbReference>
<dbReference type="InterPro" id="IPR000819">
    <property type="entry name" value="Peptidase_M17_C"/>
</dbReference>
<evidence type="ECO:0000256" key="3">
    <source>
        <dbReference type="ARBA" id="ARBA00022670"/>
    </source>
</evidence>
<dbReference type="GO" id="GO:0070006">
    <property type="term" value="F:metalloaminopeptidase activity"/>
    <property type="evidence" value="ECO:0007669"/>
    <property type="project" value="InterPro"/>
</dbReference>
<dbReference type="GO" id="GO:0006508">
    <property type="term" value="P:proteolysis"/>
    <property type="evidence" value="ECO:0007669"/>
    <property type="project" value="UniProtKB-KW"/>
</dbReference>
<dbReference type="PANTHER" id="PTHR11963">
    <property type="entry name" value="LEUCINE AMINOPEPTIDASE-RELATED"/>
    <property type="match status" value="1"/>
</dbReference>
<protein>
    <recommendedName>
        <fullName evidence="7">Probable cytosol aminopeptidase</fullName>
    </recommendedName>
    <alternativeName>
        <fullName evidence="8">Leucine aminopeptidase</fullName>
    </alternativeName>
    <alternativeName>
        <fullName evidence="5">Leucyl aminopeptidase</fullName>
    </alternativeName>
</protein>
<evidence type="ECO:0000313" key="12">
    <source>
        <dbReference type="Proteomes" id="UP000094378"/>
    </source>
</evidence>
<dbReference type="PATRIC" id="fig|216938.3.peg.1099"/>
<keyword evidence="12" id="KW-1185">Reference proteome</keyword>
<keyword evidence="9" id="KW-0472">Membrane</keyword>
<evidence type="ECO:0000256" key="4">
    <source>
        <dbReference type="ARBA" id="ARBA00022801"/>
    </source>
</evidence>
<feature type="transmembrane region" description="Helical" evidence="9">
    <location>
        <begin position="325"/>
        <end position="342"/>
    </location>
</feature>
<dbReference type="GO" id="GO:0005737">
    <property type="term" value="C:cytoplasm"/>
    <property type="evidence" value="ECO:0007669"/>
    <property type="project" value="InterPro"/>
</dbReference>
<evidence type="ECO:0000256" key="7">
    <source>
        <dbReference type="ARBA" id="ARBA00050021"/>
    </source>
</evidence>
<dbReference type="STRING" id="216938.SHELI_v1c10800"/>
<evidence type="ECO:0000256" key="5">
    <source>
        <dbReference type="ARBA" id="ARBA00033172"/>
    </source>
</evidence>
<name>A0A1B3SM84_9MOLU</name>
<dbReference type="SUPFAM" id="SSF53187">
    <property type="entry name" value="Zn-dependent exopeptidases"/>
    <property type="match status" value="1"/>
</dbReference>
<evidence type="ECO:0000256" key="2">
    <source>
        <dbReference type="ARBA" id="ARBA00022438"/>
    </source>
</evidence>
<comment type="function">
    <text evidence="6">Presumably involved in the processing and regular turnover of intracellular proteins. Catalyzes the removal of unsubstituted N-terminal amino acids from various peptides.</text>
</comment>
<feature type="domain" description="Cytosol aminopeptidase" evidence="10">
    <location>
        <begin position="138"/>
        <end position="428"/>
    </location>
</feature>
<keyword evidence="4" id="KW-0378">Hydrolase</keyword>
<evidence type="ECO:0000256" key="6">
    <source>
        <dbReference type="ARBA" id="ARBA00049972"/>
    </source>
</evidence>